<dbReference type="Gene3D" id="3.40.50.2000">
    <property type="entry name" value="Glycogen Phosphorylase B"/>
    <property type="match status" value="2"/>
</dbReference>
<proteinExistence type="inferred from homology"/>
<dbReference type="FunFam" id="3.40.50.2000:FF:000120">
    <property type="entry name" value="UDP-glycosyltransferase 76C1"/>
    <property type="match status" value="1"/>
</dbReference>
<comment type="caution">
    <text evidence="3">The sequence shown here is derived from an EMBL/GenBank/DDBJ whole genome shotgun (WGS) entry which is preliminary data.</text>
</comment>
<evidence type="ECO:0000256" key="2">
    <source>
        <dbReference type="ARBA" id="ARBA00022679"/>
    </source>
</evidence>
<dbReference type="InterPro" id="IPR002213">
    <property type="entry name" value="UDP_glucos_trans"/>
</dbReference>
<organism evidence="3 4">
    <name type="scientific">Nepenthes gracilis</name>
    <name type="common">Slender pitcher plant</name>
    <dbReference type="NCBI Taxonomy" id="150966"/>
    <lineage>
        <taxon>Eukaryota</taxon>
        <taxon>Viridiplantae</taxon>
        <taxon>Streptophyta</taxon>
        <taxon>Embryophyta</taxon>
        <taxon>Tracheophyta</taxon>
        <taxon>Spermatophyta</taxon>
        <taxon>Magnoliopsida</taxon>
        <taxon>eudicotyledons</taxon>
        <taxon>Gunneridae</taxon>
        <taxon>Pentapetalae</taxon>
        <taxon>Caryophyllales</taxon>
        <taxon>Nepenthaceae</taxon>
        <taxon>Nepenthes</taxon>
    </lineage>
</organism>
<dbReference type="PANTHER" id="PTHR11926:SF1464">
    <property type="entry name" value="UDP-GLYCOSYLTRANSFERASE 76B1-LIKE"/>
    <property type="match status" value="1"/>
</dbReference>
<dbReference type="Pfam" id="PF00201">
    <property type="entry name" value="UDPGT"/>
    <property type="match status" value="1"/>
</dbReference>
<dbReference type="Proteomes" id="UP001279734">
    <property type="component" value="Unassembled WGS sequence"/>
</dbReference>
<sequence length="452" mass="50085">MEKRPMMGRRIVLFPLPLLGHMNPMFQLADILHAKGFSISIIHTNFNAPNPENHIGFTFHPISDGLLASEASALDPITLFHILNVKCVAPFRDCLSQMLADALEEEPIACLITDGILHFTQAVADSLKLPRLVLRTSNASSFLAIAALPLLRQKGYLAVQGTQSEVLVPELPPLKVKDIPSIRSSNPEVFYQLTTWMCKEIKASYGLIVNTFEELEDLAIAIVRRDFQIPIFAIGPFHKIVPAASSSLLAPDKSCIEWLNTQAPKSVLYVSFGSAAAVDEIEFGEIAWGLANSEQPFLWVVRPGMVRGSKGSHPLPDGLTQMISRRAYIAEWAPQEDVLAHPATGGFWTHNGWNSTLESICEGVPMICLPFFADQMANARYVTDVWNVGLRLEGKLERGEIEKTIRRLMSEKEGEEIRERAAFFKEKANLCLEEGGSSYKSLESLASHISSF</sequence>
<dbReference type="AlphaFoldDB" id="A0AAD3TK17"/>
<keyword evidence="4" id="KW-1185">Reference proteome</keyword>
<dbReference type="FunFam" id="3.40.50.2000:FF:000040">
    <property type="entry name" value="UDP-glycosyltransferase 76C1"/>
    <property type="match status" value="1"/>
</dbReference>
<accession>A0AAD3TK17</accession>
<reference evidence="3" key="1">
    <citation type="submission" date="2023-05" db="EMBL/GenBank/DDBJ databases">
        <title>Nepenthes gracilis genome sequencing.</title>
        <authorList>
            <person name="Fukushima K."/>
        </authorList>
    </citation>
    <scope>NUCLEOTIDE SEQUENCE</scope>
    <source>
        <strain evidence="3">SING2019-196</strain>
    </source>
</reference>
<comment type="similarity">
    <text evidence="1">Belongs to the UDP-glycosyltransferase family.</text>
</comment>
<evidence type="ECO:0000313" key="4">
    <source>
        <dbReference type="Proteomes" id="UP001279734"/>
    </source>
</evidence>
<keyword evidence="2" id="KW-0808">Transferase</keyword>
<gene>
    <name evidence="3" type="ORF">Nepgr_032417</name>
</gene>
<dbReference type="GO" id="GO:0080044">
    <property type="term" value="F:quercetin 7-O-glucosyltransferase activity"/>
    <property type="evidence" value="ECO:0007669"/>
    <property type="project" value="TreeGrafter"/>
</dbReference>
<dbReference type="SUPFAM" id="SSF53756">
    <property type="entry name" value="UDP-Glycosyltransferase/glycogen phosphorylase"/>
    <property type="match status" value="1"/>
</dbReference>
<dbReference type="PANTHER" id="PTHR11926">
    <property type="entry name" value="GLUCOSYL/GLUCURONOSYL TRANSFERASES"/>
    <property type="match status" value="1"/>
</dbReference>
<evidence type="ECO:0000256" key="1">
    <source>
        <dbReference type="ARBA" id="ARBA00009995"/>
    </source>
</evidence>
<evidence type="ECO:0000313" key="3">
    <source>
        <dbReference type="EMBL" id="GMH30574.1"/>
    </source>
</evidence>
<protein>
    <submittedName>
        <fullName evidence="3">Uncharacterized protein</fullName>
    </submittedName>
</protein>
<name>A0AAD3TK17_NEPGR</name>
<dbReference type="GO" id="GO:0080043">
    <property type="term" value="F:quercetin 3-O-glucosyltransferase activity"/>
    <property type="evidence" value="ECO:0007669"/>
    <property type="project" value="TreeGrafter"/>
</dbReference>
<dbReference type="EMBL" id="BSYO01000038">
    <property type="protein sequence ID" value="GMH30574.1"/>
    <property type="molecule type" value="Genomic_DNA"/>
</dbReference>
<dbReference type="CDD" id="cd03784">
    <property type="entry name" value="GT1_Gtf-like"/>
    <property type="match status" value="1"/>
</dbReference>